<dbReference type="Pfam" id="PF08327">
    <property type="entry name" value="AHSA1"/>
    <property type="match status" value="1"/>
</dbReference>
<dbReference type="InterPro" id="IPR013538">
    <property type="entry name" value="ASHA1/2-like_C"/>
</dbReference>
<dbReference type="SUPFAM" id="SSF55961">
    <property type="entry name" value="Bet v1-like"/>
    <property type="match status" value="1"/>
</dbReference>
<gene>
    <name evidence="3" type="ORF">EGT74_26910</name>
</gene>
<dbReference type="OrthoDB" id="2355173at2"/>
<comment type="similarity">
    <text evidence="1">Belongs to the AHA1 family.</text>
</comment>
<sequence>MKETQTLVAESTVAIDTTPAQVWKAITTPEIIHRYLLGTTVKGEWREGGWLTYEGEYEGKKYKDKGEILKMEPEKVFQSSFLSGTMEDKPENYHLVTYNIWEKDGQTMVTLSQDNIHSEKELEHASSTWQKVLEKLKEVLEEEEV</sequence>
<accession>A0A3N4Q2J7</accession>
<evidence type="ECO:0000313" key="4">
    <source>
        <dbReference type="Proteomes" id="UP000278351"/>
    </source>
</evidence>
<comment type="caution">
    <text evidence="3">The sequence shown here is derived from an EMBL/GenBank/DDBJ whole genome shotgun (WGS) entry which is preliminary data.</text>
</comment>
<reference evidence="3 4" key="1">
    <citation type="submission" date="2018-11" db="EMBL/GenBank/DDBJ databases">
        <title>Chitinophaga lutea sp.nov., isolate from arsenic contaminated soil.</title>
        <authorList>
            <person name="Zong Y."/>
        </authorList>
    </citation>
    <scope>NUCLEOTIDE SEQUENCE [LARGE SCALE GENOMIC DNA]</scope>
    <source>
        <strain evidence="3 4">ZY74</strain>
    </source>
</reference>
<dbReference type="CDD" id="cd07814">
    <property type="entry name" value="SRPBCC_CalC_Aha1-like"/>
    <property type="match status" value="1"/>
</dbReference>
<dbReference type="RefSeq" id="WP_123849634.1">
    <property type="nucleotide sequence ID" value="NZ_RPDH01000003.1"/>
</dbReference>
<dbReference type="InterPro" id="IPR023393">
    <property type="entry name" value="START-like_dom_sf"/>
</dbReference>
<dbReference type="EMBL" id="RPDH01000003">
    <property type="protein sequence ID" value="RPE05984.1"/>
    <property type="molecule type" value="Genomic_DNA"/>
</dbReference>
<dbReference type="Proteomes" id="UP000278351">
    <property type="component" value="Unassembled WGS sequence"/>
</dbReference>
<feature type="domain" description="Activator of Hsp90 ATPase homologue 1/2-like C-terminal" evidence="2">
    <location>
        <begin position="16"/>
        <end position="141"/>
    </location>
</feature>
<evidence type="ECO:0000256" key="1">
    <source>
        <dbReference type="ARBA" id="ARBA00006817"/>
    </source>
</evidence>
<proteinExistence type="inferred from homology"/>
<dbReference type="AlphaFoldDB" id="A0A3N4Q2J7"/>
<evidence type="ECO:0000259" key="2">
    <source>
        <dbReference type="Pfam" id="PF08327"/>
    </source>
</evidence>
<evidence type="ECO:0000313" key="3">
    <source>
        <dbReference type="EMBL" id="RPE05984.1"/>
    </source>
</evidence>
<dbReference type="Gene3D" id="3.30.530.20">
    <property type="match status" value="1"/>
</dbReference>
<organism evidence="3 4">
    <name type="scientific">Chitinophaga lutea</name>
    <dbReference type="NCBI Taxonomy" id="2488634"/>
    <lineage>
        <taxon>Bacteria</taxon>
        <taxon>Pseudomonadati</taxon>
        <taxon>Bacteroidota</taxon>
        <taxon>Chitinophagia</taxon>
        <taxon>Chitinophagales</taxon>
        <taxon>Chitinophagaceae</taxon>
        <taxon>Chitinophaga</taxon>
    </lineage>
</organism>
<name>A0A3N4Q2J7_9BACT</name>
<keyword evidence="4" id="KW-1185">Reference proteome</keyword>
<protein>
    <submittedName>
        <fullName evidence="3">SRPBCC domain-containing protein</fullName>
    </submittedName>
</protein>